<dbReference type="Proteomes" id="UP000183832">
    <property type="component" value="Unassembled WGS sequence"/>
</dbReference>
<gene>
    <name evidence="2" type="ORF">CLUMA_CG007547</name>
</gene>
<keyword evidence="3" id="KW-1185">Reference proteome</keyword>
<organism evidence="2 3">
    <name type="scientific">Clunio marinus</name>
    <dbReference type="NCBI Taxonomy" id="568069"/>
    <lineage>
        <taxon>Eukaryota</taxon>
        <taxon>Metazoa</taxon>
        <taxon>Ecdysozoa</taxon>
        <taxon>Arthropoda</taxon>
        <taxon>Hexapoda</taxon>
        <taxon>Insecta</taxon>
        <taxon>Pterygota</taxon>
        <taxon>Neoptera</taxon>
        <taxon>Endopterygota</taxon>
        <taxon>Diptera</taxon>
        <taxon>Nematocera</taxon>
        <taxon>Chironomoidea</taxon>
        <taxon>Chironomidae</taxon>
        <taxon>Clunio</taxon>
    </lineage>
</organism>
<feature type="compositionally biased region" description="Low complexity" evidence="1">
    <location>
        <begin position="105"/>
        <end position="115"/>
    </location>
</feature>
<proteinExistence type="predicted"/>
<evidence type="ECO:0000313" key="2">
    <source>
        <dbReference type="EMBL" id="CRK94022.1"/>
    </source>
</evidence>
<dbReference type="EMBL" id="CVRI01000038">
    <property type="protein sequence ID" value="CRK94022.1"/>
    <property type="molecule type" value="Genomic_DNA"/>
</dbReference>
<protein>
    <submittedName>
        <fullName evidence="2">CLUMA_CG007547, isoform A</fullName>
    </submittedName>
</protein>
<accession>A0A1J1I535</accession>
<reference evidence="2 3" key="1">
    <citation type="submission" date="2015-04" db="EMBL/GenBank/DDBJ databases">
        <authorList>
            <person name="Syromyatnikov M.Y."/>
            <person name="Popov V.N."/>
        </authorList>
    </citation>
    <scope>NUCLEOTIDE SEQUENCE [LARGE SCALE GENOMIC DNA]</scope>
</reference>
<feature type="region of interest" description="Disordered" evidence="1">
    <location>
        <begin position="29"/>
        <end position="123"/>
    </location>
</feature>
<dbReference type="AlphaFoldDB" id="A0A1J1I535"/>
<evidence type="ECO:0000256" key="1">
    <source>
        <dbReference type="SAM" id="MobiDB-lite"/>
    </source>
</evidence>
<sequence length="184" mass="19886">MSGRDEYYRVHADLVNAFFRAFAPDFDMPSLIPCQPTEDSSDDPSKKTAKTSTEKVAGAAEVYCSCKDTESRPCQPTEDSSDDPSKKTAKTSTEKVAGAAEGDLSESSPPENSSDSDLELNNTVVAAQLEPVADQVDVSNQVEPVVVPAEPVAVPAEPVVVPVRPRPVIEYELDNDEDPEYEYS</sequence>
<evidence type="ECO:0000313" key="3">
    <source>
        <dbReference type="Proteomes" id="UP000183832"/>
    </source>
</evidence>
<name>A0A1J1I535_9DIPT</name>